<dbReference type="AlphaFoldDB" id="A0A1F6NV60"/>
<dbReference type="EMBL" id="MFQZ01000009">
    <property type="protein sequence ID" value="OGH87809.1"/>
    <property type="molecule type" value="Genomic_DNA"/>
</dbReference>
<dbReference type="SMART" id="SM00060">
    <property type="entry name" value="FN3"/>
    <property type="match status" value="3"/>
</dbReference>
<evidence type="ECO:0000256" key="1">
    <source>
        <dbReference type="SAM" id="Phobius"/>
    </source>
</evidence>
<dbReference type="InterPro" id="IPR013783">
    <property type="entry name" value="Ig-like_fold"/>
</dbReference>
<feature type="transmembrane region" description="Helical" evidence="1">
    <location>
        <begin position="901"/>
        <end position="921"/>
    </location>
</feature>
<evidence type="ECO:0000313" key="4">
    <source>
        <dbReference type="EMBL" id="OGH87809.1"/>
    </source>
</evidence>
<dbReference type="InterPro" id="IPR036116">
    <property type="entry name" value="FN3_sf"/>
</dbReference>
<feature type="signal peptide" evidence="2">
    <location>
        <begin position="1"/>
        <end position="28"/>
    </location>
</feature>
<dbReference type="InterPro" id="IPR008969">
    <property type="entry name" value="CarboxyPept-like_regulatory"/>
</dbReference>
<dbReference type="STRING" id="1798704.A3J93_05255"/>
<evidence type="ECO:0000313" key="5">
    <source>
        <dbReference type="Proteomes" id="UP000177907"/>
    </source>
</evidence>
<dbReference type="InterPro" id="IPR003961">
    <property type="entry name" value="FN3_dom"/>
</dbReference>
<evidence type="ECO:0000256" key="2">
    <source>
        <dbReference type="SAM" id="SignalP"/>
    </source>
</evidence>
<feature type="chain" id="PRO_5009525842" description="Fibronectin type-III domain-containing protein" evidence="2">
    <location>
        <begin position="29"/>
        <end position="1044"/>
    </location>
</feature>
<keyword evidence="1" id="KW-0472">Membrane</keyword>
<dbReference type="PROSITE" id="PS50853">
    <property type="entry name" value="FN3"/>
    <property type="match status" value="1"/>
</dbReference>
<evidence type="ECO:0000259" key="3">
    <source>
        <dbReference type="PROSITE" id="PS50853"/>
    </source>
</evidence>
<proteinExistence type="predicted"/>
<comment type="caution">
    <text evidence="4">The sequence shown here is derived from an EMBL/GenBank/DDBJ whole genome shotgun (WGS) entry which is preliminary data.</text>
</comment>
<dbReference type="Proteomes" id="UP000177907">
    <property type="component" value="Unassembled WGS sequence"/>
</dbReference>
<protein>
    <recommendedName>
        <fullName evidence="3">Fibronectin type-III domain-containing protein</fullName>
    </recommendedName>
</protein>
<dbReference type="Gene3D" id="2.60.40.1120">
    <property type="entry name" value="Carboxypeptidase-like, regulatory domain"/>
    <property type="match status" value="2"/>
</dbReference>
<name>A0A1F6NV60_9BACT</name>
<organism evidence="4 5">
    <name type="scientific">Candidatus Magasanikbacteria bacterium RIFOXYC2_FULL_42_28</name>
    <dbReference type="NCBI Taxonomy" id="1798704"/>
    <lineage>
        <taxon>Bacteria</taxon>
        <taxon>Candidatus Magasanikiibacteriota</taxon>
    </lineage>
</organism>
<feature type="domain" description="Fibronectin type-III" evidence="3">
    <location>
        <begin position="94"/>
        <end position="183"/>
    </location>
</feature>
<feature type="transmembrane region" description="Helical" evidence="1">
    <location>
        <begin position="927"/>
        <end position="943"/>
    </location>
</feature>
<keyword evidence="1" id="KW-0812">Transmembrane</keyword>
<sequence>MFSPKKIFFTILTAVLAVGLSTASLVLAETQTGGLTVGVTIGSDAVCGNGAVEGDEACDAGSSNGLCSATCSTSCTVKATTDCGGGGDTDNSPTISNVTTTLITVNSATVSWNATDNNGISTSTFVYGIDINYGSSATISGSNPYSVNLFGLSANTVYYFQISVTDTGSHTVESTGSFTTLSTAVGDTIPPNIFNVIVSPIGVTMATISFDTNELTTAQIKFSSDFSYASSTALDAVLATTHTISVLGLWPDTTYHFQIIANDEPNNTTTTLDATFTTLPAPAVADVGHFELSPSFEAITLSWDLPDSPYYDHIILNRQVTGDPATLVELPVDPLDSLFIDYGIDFNINYTYTIYVVDIFDQQSQGVSVNGEVLAFGLEDCDNGDVDDDGDGDADCGDLDSCFSHPHCVIEEVCHDENGDGLENCDDPSCAGNAVCLALHEDEICGNLFNDNGDDFESDCEDPDCAGFPDPQCVLFDVVACSDQQDNDGDGQIDFGNDTGCVSAGDNDESDDTVPSFLQLNVNDIKFFAGNRQIPLAPVNEVVSSLAGSNFTVAVAPAITPQAVTLVLEGATYQFGFNAVDNIYYSDFTLPFVGVHSAYLNIDYGNGQQDSVLIKINCLPWGQVESGGELIAGVEMFLLDTNNEKIYLGEYGQTNPVLTSASGLYGWSVLPGHYLVRANKEGFYERTVQIYEVKNNSINANIDLIKMPTNWLGAIDAARGLALQAVNDVADNPAVEQVAQQVVAPVAVGVSAVGTILVVPWWNLLALLRFLFLQPLLLIGRGKRKQWGMVYNSLSKMPIDLAIVRLFDATTGKLLRSRVTDEHGRYAFIMPPGKYRLQVVKMNMTFPSVLLAGITHDGNRPDIYHGEEIIVNEKNVLITANVPLDPSGDGKTPKRILRERFWRKVQSGVSGLGLVFTLVALYISPRWYMWVLAGAHIGLMLVFRRLAKPKTAKGWGIVSDTVTSKPVGRTVARLFDTKFNKLVATEVTDKHGRYNFLAGDNKYYVTYEHENYETTKTDVLDLTGKEEDAIATDAKLKKKDLSTE</sequence>
<dbReference type="SUPFAM" id="SSF49464">
    <property type="entry name" value="Carboxypeptidase regulatory domain-like"/>
    <property type="match status" value="3"/>
</dbReference>
<dbReference type="Gene3D" id="2.60.40.10">
    <property type="entry name" value="Immunoglobulins"/>
    <property type="match status" value="1"/>
</dbReference>
<dbReference type="CDD" id="cd00063">
    <property type="entry name" value="FN3"/>
    <property type="match status" value="1"/>
</dbReference>
<keyword evidence="1" id="KW-1133">Transmembrane helix</keyword>
<gene>
    <name evidence="4" type="ORF">A3J93_05255</name>
</gene>
<keyword evidence="2" id="KW-0732">Signal</keyword>
<reference evidence="4 5" key="1">
    <citation type="journal article" date="2016" name="Nat. Commun.">
        <title>Thousands of microbial genomes shed light on interconnected biogeochemical processes in an aquifer system.</title>
        <authorList>
            <person name="Anantharaman K."/>
            <person name="Brown C.T."/>
            <person name="Hug L.A."/>
            <person name="Sharon I."/>
            <person name="Castelle C.J."/>
            <person name="Probst A.J."/>
            <person name="Thomas B.C."/>
            <person name="Singh A."/>
            <person name="Wilkins M.J."/>
            <person name="Karaoz U."/>
            <person name="Brodie E.L."/>
            <person name="Williams K.H."/>
            <person name="Hubbard S.S."/>
            <person name="Banfield J.F."/>
        </authorList>
    </citation>
    <scope>NUCLEOTIDE SEQUENCE [LARGE SCALE GENOMIC DNA]</scope>
</reference>
<accession>A0A1F6NV60</accession>
<feature type="transmembrane region" description="Helical" evidence="1">
    <location>
        <begin position="761"/>
        <end position="779"/>
    </location>
</feature>
<dbReference type="SUPFAM" id="SSF49265">
    <property type="entry name" value="Fibronectin type III"/>
    <property type="match status" value="2"/>
</dbReference>